<comment type="caution">
    <text evidence="1">The sequence shown here is derived from an EMBL/GenBank/DDBJ whole genome shotgun (WGS) entry which is preliminary data.</text>
</comment>
<reference evidence="1 2" key="1">
    <citation type="journal article" date="2015" name="Nature">
        <title>rRNA introns, odd ribosomes, and small enigmatic genomes across a large radiation of phyla.</title>
        <authorList>
            <person name="Brown C.T."/>
            <person name="Hug L.A."/>
            <person name="Thomas B.C."/>
            <person name="Sharon I."/>
            <person name="Castelle C.J."/>
            <person name="Singh A."/>
            <person name="Wilkins M.J."/>
            <person name="Williams K.H."/>
            <person name="Banfield J.F."/>
        </authorList>
    </citation>
    <scope>NUCLEOTIDE SEQUENCE [LARGE SCALE GENOMIC DNA]</scope>
</reference>
<accession>A0A0G1GM02</accession>
<protein>
    <submittedName>
        <fullName evidence="1">Uncharacterized protein</fullName>
    </submittedName>
</protein>
<organism evidence="1 2">
    <name type="scientific">Candidatus Gottesmanbacteria bacterium GW2011_GWB1_44_11c</name>
    <dbReference type="NCBI Taxonomy" id="1618447"/>
    <lineage>
        <taxon>Bacteria</taxon>
        <taxon>Candidatus Gottesmaniibacteriota</taxon>
    </lineage>
</organism>
<dbReference type="Proteomes" id="UP000034617">
    <property type="component" value="Unassembled WGS sequence"/>
</dbReference>
<dbReference type="EMBL" id="LCHM01000054">
    <property type="protein sequence ID" value="KKT35398.1"/>
    <property type="molecule type" value="Genomic_DNA"/>
</dbReference>
<sequence length="86" mass="10180">MMTKNDLSQIRGIVQEETRKIVQEETRKIVQEEIEPLKKDISIIKRDVKKIKIDVKAHASYFDKEQLELKDRVKTTERQLGITPLF</sequence>
<name>A0A0G1GM02_9BACT</name>
<evidence type="ECO:0000313" key="2">
    <source>
        <dbReference type="Proteomes" id="UP000034617"/>
    </source>
</evidence>
<dbReference type="AlphaFoldDB" id="A0A0G1GM02"/>
<proteinExistence type="predicted"/>
<evidence type="ECO:0000313" key="1">
    <source>
        <dbReference type="EMBL" id="KKT35398.1"/>
    </source>
</evidence>
<gene>
    <name evidence="1" type="ORF">UW22_C0054G0015</name>
</gene>